<dbReference type="Gene3D" id="1.10.287.470">
    <property type="entry name" value="Helix hairpin bin"/>
    <property type="match status" value="1"/>
</dbReference>
<evidence type="ECO:0000313" key="5">
    <source>
        <dbReference type="EMBL" id="MFC7336476.1"/>
    </source>
</evidence>
<dbReference type="Proteomes" id="UP001596472">
    <property type="component" value="Unassembled WGS sequence"/>
</dbReference>
<dbReference type="SUPFAM" id="SSF111369">
    <property type="entry name" value="HlyD-like secretion proteins"/>
    <property type="match status" value="1"/>
</dbReference>
<feature type="domain" description="YknX-like C-terminal permuted SH3-like" evidence="4">
    <location>
        <begin position="294"/>
        <end position="363"/>
    </location>
</feature>
<dbReference type="InterPro" id="IPR058637">
    <property type="entry name" value="YknX-like_C"/>
</dbReference>
<dbReference type="RefSeq" id="WP_379709719.1">
    <property type="nucleotide sequence ID" value="NZ_JBHTBS010000002.1"/>
</dbReference>
<dbReference type="InterPro" id="IPR006143">
    <property type="entry name" value="RND_pump_MFP"/>
</dbReference>
<dbReference type="PANTHER" id="PTHR30469">
    <property type="entry name" value="MULTIDRUG RESISTANCE PROTEIN MDTA"/>
    <property type="match status" value="1"/>
</dbReference>
<dbReference type="Gene3D" id="2.40.30.170">
    <property type="match status" value="1"/>
</dbReference>
<evidence type="ECO:0000259" key="3">
    <source>
        <dbReference type="Pfam" id="PF25954"/>
    </source>
</evidence>
<dbReference type="Pfam" id="PF25954">
    <property type="entry name" value="Beta-barrel_RND_2"/>
    <property type="match status" value="1"/>
</dbReference>
<dbReference type="PANTHER" id="PTHR30469:SF16">
    <property type="entry name" value="HAE1 FAMILY EFFLUX PUMP MFP COMPONENT"/>
    <property type="match status" value="1"/>
</dbReference>
<sequence>MTSPRALRPPFAKIPRRISRKLSTQTLRISLGLGVTFLSACKDGSETAAAAPKPPAQVVVYKVETRPFADTTTAVGTLRSNESVEISAAVTEQVEALHFEDGQTVKKGDLLATLTSHEEIAQMANAKAILAEEERELKRLSGLSETGSVAKVTVAERTTRGVLAKAGIDRIQAMLDDRNVRAPFDGVVGLRRISVGATVSPGTVITTLDQLDRMKLDFTVPEVFISQLGKGSAISVRAAAYPDRTFEATVENVDSRVDPVTRSITVRSIIDNKSHELLPGMLMSVNLQRNQREAITVPERALVPLGKSQAVFRLKEDSSVERIGVQIGARVPGFVEITEGLKVGDQVISDGVGGLSNGAAVKVSESFSGPAEMFNPSADAEAR</sequence>
<keyword evidence="6" id="KW-1185">Reference proteome</keyword>
<dbReference type="Pfam" id="PF25917">
    <property type="entry name" value="BSH_RND"/>
    <property type="match status" value="1"/>
</dbReference>
<dbReference type="InterPro" id="IPR058625">
    <property type="entry name" value="MdtA-like_BSH"/>
</dbReference>
<dbReference type="InterPro" id="IPR058792">
    <property type="entry name" value="Beta-barrel_RND_2"/>
</dbReference>
<comment type="similarity">
    <text evidence="1">Belongs to the membrane fusion protein (MFP) (TC 8.A.1) family.</text>
</comment>
<evidence type="ECO:0000313" key="6">
    <source>
        <dbReference type="Proteomes" id="UP001596472"/>
    </source>
</evidence>
<feature type="domain" description="CusB-like beta-barrel" evidence="3">
    <location>
        <begin position="217"/>
        <end position="290"/>
    </location>
</feature>
<comment type="caution">
    <text evidence="5">The sequence shown here is derived from an EMBL/GenBank/DDBJ whole genome shotgun (WGS) entry which is preliminary data.</text>
</comment>
<reference evidence="6" key="1">
    <citation type="journal article" date="2019" name="Int. J. Syst. Evol. Microbiol.">
        <title>The Global Catalogue of Microorganisms (GCM) 10K type strain sequencing project: providing services to taxonomists for standard genome sequencing and annotation.</title>
        <authorList>
            <consortium name="The Broad Institute Genomics Platform"/>
            <consortium name="The Broad Institute Genome Sequencing Center for Infectious Disease"/>
            <person name="Wu L."/>
            <person name="Ma J."/>
        </authorList>
    </citation>
    <scope>NUCLEOTIDE SEQUENCE [LARGE SCALE GENOMIC DNA]</scope>
    <source>
        <strain evidence="6">CGMCC 4.1467</strain>
    </source>
</reference>
<dbReference type="Gene3D" id="2.40.420.20">
    <property type="match status" value="1"/>
</dbReference>
<evidence type="ECO:0000259" key="4">
    <source>
        <dbReference type="Pfam" id="PF25989"/>
    </source>
</evidence>
<evidence type="ECO:0000256" key="1">
    <source>
        <dbReference type="ARBA" id="ARBA00009477"/>
    </source>
</evidence>
<evidence type="ECO:0000259" key="2">
    <source>
        <dbReference type="Pfam" id="PF25917"/>
    </source>
</evidence>
<dbReference type="EMBL" id="JBHTBS010000002">
    <property type="protein sequence ID" value="MFC7336476.1"/>
    <property type="molecule type" value="Genomic_DNA"/>
</dbReference>
<organism evidence="5 6">
    <name type="scientific">Haloferula chungangensis</name>
    <dbReference type="NCBI Taxonomy" id="1048331"/>
    <lineage>
        <taxon>Bacteria</taxon>
        <taxon>Pseudomonadati</taxon>
        <taxon>Verrucomicrobiota</taxon>
        <taxon>Verrucomicrobiia</taxon>
        <taxon>Verrucomicrobiales</taxon>
        <taxon>Verrucomicrobiaceae</taxon>
        <taxon>Haloferula</taxon>
    </lineage>
</organism>
<feature type="domain" description="Multidrug resistance protein MdtA-like barrel-sandwich hybrid" evidence="2">
    <location>
        <begin position="83"/>
        <end position="203"/>
    </location>
</feature>
<dbReference type="NCBIfam" id="TIGR01730">
    <property type="entry name" value="RND_mfp"/>
    <property type="match status" value="1"/>
</dbReference>
<protein>
    <submittedName>
        <fullName evidence="5">Efflux RND transporter periplasmic adaptor subunit</fullName>
    </submittedName>
</protein>
<gene>
    <name evidence="5" type="ORF">ACFQY0_04740</name>
</gene>
<dbReference type="Gene3D" id="2.40.50.100">
    <property type="match status" value="1"/>
</dbReference>
<proteinExistence type="inferred from homology"/>
<dbReference type="Pfam" id="PF25989">
    <property type="entry name" value="YknX_C"/>
    <property type="match status" value="1"/>
</dbReference>
<name>A0ABW2L4J4_9BACT</name>
<accession>A0ABW2L4J4</accession>